<evidence type="ECO:0000313" key="3">
    <source>
        <dbReference type="Proteomes" id="UP000223759"/>
    </source>
</evidence>
<dbReference type="EMBL" id="FTPK01000002">
    <property type="protein sequence ID" value="SIT68793.1"/>
    <property type="molecule type" value="Genomic_DNA"/>
</dbReference>
<feature type="chain" id="PRO_5012751705" evidence="1">
    <location>
        <begin position="33"/>
        <end position="168"/>
    </location>
</feature>
<keyword evidence="1" id="KW-0732">Signal</keyword>
<reference evidence="2 3" key="1">
    <citation type="submission" date="2017-01" db="EMBL/GenBank/DDBJ databases">
        <authorList>
            <person name="Mah S.A."/>
            <person name="Swanson W.J."/>
            <person name="Moy G.W."/>
            <person name="Vacquier V.D."/>
        </authorList>
    </citation>
    <scope>NUCLEOTIDE SEQUENCE [LARGE SCALE GENOMIC DNA]</scope>
    <source>
        <strain evidence="2 3">M9</strain>
    </source>
</reference>
<dbReference type="STRING" id="233100.SAMN05216526_0935"/>
<proteinExistence type="predicted"/>
<gene>
    <name evidence="2" type="ORF">SAMN05216526_0935</name>
</gene>
<organism evidence="2 3">
    <name type="scientific">Ectothiorhodosinus mongolicus</name>
    <dbReference type="NCBI Taxonomy" id="233100"/>
    <lineage>
        <taxon>Bacteria</taxon>
        <taxon>Pseudomonadati</taxon>
        <taxon>Pseudomonadota</taxon>
        <taxon>Gammaproteobacteria</taxon>
        <taxon>Chromatiales</taxon>
        <taxon>Ectothiorhodospiraceae</taxon>
        <taxon>Ectothiorhodosinus</taxon>
    </lineage>
</organism>
<sequence length="168" mass="18675">MLALMKRSSKVRAAAWIVLAAALCAFAVGAQAETAEGLMSCELTNPEHGQVSQVDIRYSFTSCGRLSVDVQENSQLLFSTHTRLDVLESDDGVWRFEGALSQNALIREKRFQTTMGLHGQQVVLNHIRDTRWEGQLQNPRVSQGSGTLICEHSWDALATVFAWAEQLR</sequence>
<evidence type="ECO:0000256" key="1">
    <source>
        <dbReference type="SAM" id="SignalP"/>
    </source>
</evidence>
<dbReference type="Proteomes" id="UP000223759">
    <property type="component" value="Unassembled WGS sequence"/>
</dbReference>
<keyword evidence="3" id="KW-1185">Reference proteome</keyword>
<accession>A0A1R3VUW3</accession>
<name>A0A1R3VUW3_9GAMM</name>
<feature type="signal peptide" evidence="1">
    <location>
        <begin position="1"/>
        <end position="32"/>
    </location>
</feature>
<protein>
    <submittedName>
        <fullName evidence="2">Uncharacterized protein</fullName>
    </submittedName>
</protein>
<evidence type="ECO:0000313" key="2">
    <source>
        <dbReference type="EMBL" id="SIT68793.1"/>
    </source>
</evidence>
<dbReference type="AlphaFoldDB" id="A0A1R3VUW3"/>